<dbReference type="CDD" id="cd21117">
    <property type="entry name" value="Twitch_MoaA"/>
    <property type="match status" value="1"/>
</dbReference>
<keyword evidence="6" id="KW-0547">Nucleotide-binding</keyword>
<evidence type="ECO:0000256" key="9">
    <source>
        <dbReference type="ARBA" id="ARBA00023134"/>
    </source>
</evidence>
<evidence type="ECO:0000256" key="5">
    <source>
        <dbReference type="ARBA" id="ARBA00022723"/>
    </source>
</evidence>
<dbReference type="PANTHER" id="PTHR22960">
    <property type="entry name" value="MOLYBDOPTERIN COFACTOR SYNTHESIS PROTEIN A"/>
    <property type="match status" value="1"/>
</dbReference>
<dbReference type="NCBIfam" id="TIGR02666">
    <property type="entry name" value="moaA"/>
    <property type="match status" value="1"/>
</dbReference>
<dbReference type="GO" id="GO:0005525">
    <property type="term" value="F:GTP binding"/>
    <property type="evidence" value="ECO:0007669"/>
    <property type="project" value="UniProtKB-KW"/>
</dbReference>
<dbReference type="Gene3D" id="3.20.20.70">
    <property type="entry name" value="Aldolase class I"/>
    <property type="match status" value="1"/>
</dbReference>
<sequence length="331" mass="37825">MKDMLKDKFGRTINYLRLAVVDRCNLRCTYCMPENGLHWIKQKELMTDDEIIRLCSIFTQLGVDKIRITGGEPFVRKNCMELIQRISQINKLKEVSITTNGILTEPFIPELKALGIKSVNLSLDTLDEDRFFKITRRKEFQQVMKTMESLLSHNIQVKINCVVMDGQNIEDIIPLVNLGKNLPIAVRFIEEMPFNGDNKEISLKWNYHKIYEHIQEHFGDIQKLDDPKSSTSYNYKIPGFKGEFGIIAAYSRSFCGNCNRARVSPLGILKTCLYEGGGINLKDVLRSGKSDEELKQIIIQSIHHKPKDGWEAEKISSDPNAIHQSMATIGG</sequence>
<dbReference type="InterPro" id="IPR010505">
    <property type="entry name" value="MoaA_twitch"/>
</dbReference>
<keyword evidence="9" id="KW-0342">GTP-binding</keyword>
<dbReference type="Proteomes" id="UP000215355">
    <property type="component" value="Chromosome 1"/>
</dbReference>
<evidence type="ECO:0000313" key="15">
    <source>
        <dbReference type="Proteomes" id="UP000215355"/>
    </source>
</evidence>
<dbReference type="EC" id="4.1.99.22" evidence="2"/>
<dbReference type="KEGG" id="smiz:4412673_01444"/>
<evidence type="ECO:0000256" key="6">
    <source>
        <dbReference type="ARBA" id="ARBA00022741"/>
    </source>
</evidence>
<dbReference type="CDD" id="cd01335">
    <property type="entry name" value="Radical_SAM"/>
    <property type="match status" value="1"/>
</dbReference>
<dbReference type="SMART" id="SM00729">
    <property type="entry name" value="Elp3"/>
    <property type="match status" value="1"/>
</dbReference>
<keyword evidence="10" id="KW-0501">Molybdenum cofactor biosynthesis</keyword>
<protein>
    <recommendedName>
        <fullName evidence="2">GTP 3',8-cyclase</fullName>
        <ecNumber evidence="2">4.1.99.22</ecNumber>
    </recommendedName>
</protein>
<dbReference type="EMBL" id="LT906468">
    <property type="protein sequence ID" value="SNV47907.1"/>
    <property type="molecule type" value="Genomic_DNA"/>
</dbReference>
<feature type="domain" description="Radical SAM core" evidence="13">
    <location>
        <begin position="8"/>
        <end position="220"/>
    </location>
</feature>
<dbReference type="SUPFAM" id="SSF102114">
    <property type="entry name" value="Radical SAM enzymes"/>
    <property type="match status" value="1"/>
</dbReference>
<evidence type="ECO:0000256" key="11">
    <source>
        <dbReference type="ARBA" id="ARBA00023239"/>
    </source>
</evidence>
<dbReference type="InterPro" id="IPR058240">
    <property type="entry name" value="rSAM_sf"/>
</dbReference>
<dbReference type="Pfam" id="PF04055">
    <property type="entry name" value="Radical_SAM"/>
    <property type="match status" value="1"/>
</dbReference>
<evidence type="ECO:0000256" key="3">
    <source>
        <dbReference type="ARBA" id="ARBA00022485"/>
    </source>
</evidence>
<dbReference type="GO" id="GO:0061799">
    <property type="term" value="F:cyclic pyranopterin monophosphate synthase activity"/>
    <property type="evidence" value="ECO:0007669"/>
    <property type="project" value="TreeGrafter"/>
</dbReference>
<dbReference type="PROSITE" id="PS01305">
    <property type="entry name" value="MOAA_NIFB_PQQE"/>
    <property type="match status" value="1"/>
</dbReference>
<dbReference type="SFLD" id="SFLDS00029">
    <property type="entry name" value="Radical_SAM"/>
    <property type="match status" value="1"/>
</dbReference>
<evidence type="ECO:0000256" key="4">
    <source>
        <dbReference type="ARBA" id="ARBA00022691"/>
    </source>
</evidence>
<evidence type="ECO:0000259" key="13">
    <source>
        <dbReference type="PROSITE" id="PS51918"/>
    </source>
</evidence>
<evidence type="ECO:0000256" key="2">
    <source>
        <dbReference type="ARBA" id="ARBA00012167"/>
    </source>
</evidence>
<dbReference type="InterPro" id="IPR050105">
    <property type="entry name" value="MoCo_biosynth_MoaA/MoaC"/>
</dbReference>
<gene>
    <name evidence="14" type="primary">moaA_1</name>
    <name evidence="14" type="ORF">SAMEA4412673_01444</name>
</gene>
<dbReference type="PROSITE" id="PS51918">
    <property type="entry name" value="RADICAL_SAM"/>
    <property type="match status" value="1"/>
</dbReference>
<dbReference type="SFLD" id="SFLDG01067">
    <property type="entry name" value="SPASM/twitch_domain_containing"/>
    <property type="match status" value="1"/>
</dbReference>
<evidence type="ECO:0000256" key="12">
    <source>
        <dbReference type="ARBA" id="ARBA00048697"/>
    </source>
</evidence>
<comment type="cofactor">
    <cofactor evidence="1">
        <name>[4Fe-4S] cluster</name>
        <dbReference type="ChEBI" id="CHEBI:49883"/>
    </cofactor>
</comment>
<evidence type="ECO:0000256" key="7">
    <source>
        <dbReference type="ARBA" id="ARBA00023004"/>
    </source>
</evidence>
<dbReference type="InterPro" id="IPR006638">
    <property type="entry name" value="Elp3/MiaA/NifB-like_rSAM"/>
</dbReference>
<dbReference type="GO" id="GO:0046872">
    <property type="term" value="F:metal ion binding"/>
    <property type="evidence" value="ECO:0007669"/>
    <property type="project" value="UniProtKB-KW"/>
</dbReference>
<dbReference type="RefSeq" id="WP_307724209.1">
    <property type="nucleotide sequence ID" value="NZ_FNGK01000001.1"/>
</dbReference>
<dbReference type="AlphaFoldDB" id="A0AAJ5C000"/>
<reference evidence="14 15" key="1">
    <citation type="submission" date="2017-06" db="EMBL/GenBank/DDBJ databases">
        <authorList>
            <consortium name="Pathogen Informatics"/>
        </authorList>
    </citation>
    <scope>NUCLEOTIDE SEQUENCE [LARGE SCALE GENOMIC DNA]</scope>
    <source>
        <strain evidence="14 15">NCTC12149</strain>
    </source>
</reference>
<dbReference type="InterPro" id="IPR007197">
    <property type="entry name" value="rSAM"/>
</dbReference>
<dbReference type="PANTHER" id="PTHR22960:SF0">
    <property type="entry name" value="MOLYBDENUM COFACTOR BIOSYNTHESIS PROTEIN 1"/>
    <property type="match status" value="1"/>
</dbReference>
<keyword evidence="5" id="KW-0479">Metal-binding</keyword>
<dbReference type="InterPro" id="IPR040064">
    <property type="entry name" value="MoaA-like"/>
</dbReference>
<keyword evidence="3" id="KW-0004">4Fe-4S</keyword>
<dbReference type="SFLD" id="SFLDG01386">
    <property type="entry name" value="main_SPASM_domain-containing"/>
    <property type="match status" value="1"/>
</dbReference>
<organism evidence="14 15">
    <name type="scientific">Sphingobacterium mizutaii</name>
    <dbReference type="NCBI Taxonomy" id="1010"/>
    <lineage>
        <taxon>Bacteria</taxon>
        <taxon>Pseudomonadati</taxon>
        <taxon>Bacteroidota</taxon>
        <taxon>Sphingobacteriia</taxon>
        <taxon>Sphingobacteriales</taxon>
        <taxon>Sphingobacteriaceae</taxon>
        <taxon>Sphingobacterium</taxon>
    </lineage>
</organism>
<comment type="catalytic activity">
    <reaction evidence="12">
        <text>GTP + AH2 + S-adenosyl-L-methionine = (8S)-3',8-cyclo-7,8-dihydroguanosine 5'-triphosphate + 5'-deoxyadenosine + L-methionine + A + H(+)</text>
        <dbReference type="Rhea" id="RHEA:49576"/>
        <dbReference type="ChEBI" id="CHEBI:13193"/>
        <dbReference type="ChEBI" id="CHEBI:15378"/>
        <dbReference type="ChEBI" id="CHEBI:17319"/>
        <dbReference type="ChEBI" id="CHEBI:17499"/>
        <dbReference type="ChEBI" id="CHEBI:37565"/>
        <dbReference type="ChEBI" id="CHEBI:57844"/>
        <dbReference type="ChEBI" id="CHEBI:59789"/>
        <dbReference type="ChEBI" id="CHEBI:131766"/>
        <dbReference type="EC" id="4.1.99.22"/>
    </reaction>
</comment>
<keyword evidence="8" id="KW-0411">Iron-sulfur</keyword>
<evidence type="ECO:0000313" key="14">
    <source>
        <dbReference type="EMBL" id="SNV47907.1"/>
    </source>
</evidence>
<dbReference type="SFLD" id="SFLDG01383">
    <property type="entry name" value="cyclic_pyranopterin_phosphate"/>
    <property type="match status" value="1"/>
</dbReference>
<dbReference type="GO" id="GO:0061798">
    <property type="term" value="F:GTP 3',8'-cyclase activity"/>
    <property type="evidence" value="ECO:0007669"/>
    <property type="project" value="UniProtKB-EC"/>
</dbReference>
<evidence type="ECO:0000256" key="10">
    <source>
        <dbReference type="ARBA" id="ARBA00023150"/>
    </source>
</evidence>
<keyword evidence="4" id="KW-0949">S-adenosyl-L-methionine</keyword>
<dbReference type="GO" id="GO:0006777">
    <property type="term" value="P:Mo-molybdopterin cofactor biosynthetic process"/>
    <property type="evidence" value="ECO:0007669"/>
    <property type="project" value="UniProtKB-KW"/>
</dbReference>
<keyword evidence="7" id="KW-0408">Iron</keyword>
<dbReference type="InterPro" id="IPR013483">
    <property type="entry name" value="MoaA"/>
</dbReference>
<dbReference type="InterPro" id="IPR013785">
    <property type="entry name" value="Aldolase_TIM"/>
</dbReference>
<dbReference type="InterPro" id="IPR000385">
    <property type="entry name" value="MoaA_NifB_PqqE_Fe-S-bd_CS"/>
</dbReference>
<name>A0AAJ5C000_9SPHI</name>
<evidence type="ECO:0000256" key="1">
    <source>
        <dbReference type="ARBA" id="ARBA00001966"/>
    </source>
</evidence>
<accession>A0AAJ5C000</accession>
<keyword evidence="11" id="KW-0456">Lyase</keyword>
<dbReference type="Pfam" id="PF06463">
    <property type="entry name" value="Mob_synth_C"/>
    <property type="match status" value="1"/>
</dbReference>
<dbReference type="GO" id="GO:0051539">
    <property type="term" value="F:4 iron, 4 sulfur cluster binding"/>
    <property type="evidence" value="ECO:0007669"/>
    <property type="project" value="UniProtKB-KW"/>
</dbReference>
<proteinExistence type="predicted"/>
<evidence type="ECO:0000256" key="8">
    <source>
        <dbReference type="ARBA" id="ARBA00023014"/>
    </source>
</evidence>